<evidence type="ECO:0000256" key="10">
    <source>
        <dbReference type="SAM" id="Phobius"/>
    </source>
</evidence>
<evidence type="ECO:0000256" key="4">
    <source>
        <dbReference type="ARBA" id="ARBA00022679"/>
    </source>
</evidence>
<dbReference type="Pfam" id="PF11051">
    <property type="entry name" value="Mannosyl_trans3"/>
    <property type="match status" value="1"/>
</dbReference>
<gene>
    <name evidence="11" type="ORF">BO71DRAFT_327815</name>
</gene>
<dbReference type="STRING" id="1448320.A0A319D7Z1"/>
<reference evidence="11 12" key="1">
    <citation type="submission" date="2018-02" db="EMBL/GenBank/DDBJ databases">
        <title>The genomes of Aspergillus section Nigri reveals drivers in fungal speciation.</title>
        <authorList>
            <consortium name="DOE Joint Genome Institute"/>
            <person name="Vesth T.C."/>
            <person name="Nybo J."/>
            <person name="Theobald S."/>
            <person name="Brandl J."/>
            <person name="Frisvad J.C."/>
            <person name="Nielsen K.F."/>
            <person name="Lyhne E.K."/>
            <person name="Kogle M.E."/>
            <person name="Kuo A."/>
            <person name="Riley R."/>
            <person name="Clum A."/>
            <person name="Nolan M."/>
            <person name="Lipzen A."/>
            <person name="Salamov A."/>
            <person name="Henrissat B."/>
            <person name="Wiebenga A."/>
            <person name="De vries R.P."/>
            <person name="Grigoriev I.V."/>
            <person name="Mortensen U.H."/>
            <person name="Andersen M.R."/>
            <person name="Baker S.E."/>
        </authorList>
    </citation>
    <scope>NUCLEOTIDE SEQUENCE [LARGE SCALE GENOMIC DNA]</scope>
    <source>
        <strain evidence="11 12">CBS 707.79</strain>
    </source>
</reference>
<name>A0A319D7Z1_9EURO</name>
<keyword evidence="3" id="KW-0328">Glycosyltransferase</keyword>
<keyword evidence="12" id="KW-1185">Reference proteome</keyword>
<dbReference type="EMBL" id="KZ825894">
    <property type="protein sequence ID" value="PYH93359.1"/>
    <property type="molecule type" value="Genomic_DNA"/>
</dbReference>
<keyword evidence="8 10" id="KW-0472">Membrane</keyword>
<dbReference type="GO" id="GO:0006493">
    <property type="term" value="P:protein O-linked glycosylation"/>
    <property type="evidence" value="ECO:0007669"/>
    <property type="project" value="TreeGrafter"/>
</dbReference>
<dbReference type="GO" id="GO:0016020">
    <property type="term" value="C:membrane"/>
    <property type="evidence" value="ECO:0007669"/>
    <property type="project" value="UniProtKB-SubCell"/>
</dbReference>
<dbReference type="Gene3D" id="3.90.550.10">
    <property type="entry name" value="Spore Coat Polysaccharide Biosynthesis Protein SpsA, Chain A"/>
    <property type="match status" value="1"/>
</dbReference>
<dbReference type="GO" id="GO:0005794">
    <property type="term" value="C:Golgi apparatus"/>
    <property type="evidence" value="ECO:0007669"/>
    <property type="project" value="TreeGrafter"/>
</dbReference>
<evidence type="ECO:0000313" key="11">
    <source>
        <dbReference type="EMBL" id="PYH93359.1"/>
    </source>
</evidence>
<evidence type="ECO:0000256" key="2">
    <source>
        <dbReference type="ARBA" id="ARBA00009105"/>
    </source>
</evidence>
<dbReference type="OrthoDB" id="430354at2759"/>
<keyword evidence="9" id="KW-0325">Glycoprotein</keyword>
<dbReference type="AlphaFoldDB" id="A0A319D7Z1"/>
<comment type="subcellular location">
    <subcellularLocation>
        <location evidence="1">Membrane</location>
        <topology evidence="1">Single-pass type II membrane protein</topology>
    </subcellularLocation>
</comment>
<accession>A0A319D7Z1</accession>
<keyword evidence="4" id="KW-0808">Transferase</keyword>
<dbReference type="InterPro" id="IPR022751">
    <property type="entry name" value="Alpha_mannosyltransferase"/>
</dbReference>
<comment type="similarity">
    <text evidence="2">Belongs to the MNN1/MNT family.</text>
</comment>
<evidence type="ECO:0008006" key="13">
    <source>
        <dbReference type="Google" id="ProtNLM"/>
    </source>
</evidence>
<evidence type="ECO:0000256" key="1">
    <source>
        <dbReference type="ARBA" id="ARBA00004606"/>
    </source>
</evidence>
<organism evidence="11 12">
    <name type="scientific">Aspergillus ellipticus CBS 707.79</name>
    <dbReference type="NCBI Taxonomy" id="1448320"/>
    <lineage>
        <taxon>Eukaryota</taxon>
        <taxon>Fungi</taxon>
        <taxon>Dikarya</taxon>
        <taxon>Ascomycota</taxon>
        <taxon>Pezizomycotina</taxon>
        <taxon>Eurotiomycetes</taxon>
        <taxon>Eurotiomycetidae</taxon>
        <taxon>Eurotiales</taxon>
        <taxon>Aspergillaceae</taxon>
        <taxon>Aspergillus</taxon>
        <taxon>Aspergillus subgen. Circumdati</taxon>
    </lineage>
</organism>
<evidence type="ECO:0000256" key="9">
    <source>
        <dbReference type="ARBA" id="ARBA00023180"/>
    </source>
</evidence>
<evidence type="ECO:0000256" key="7">
    <source>
        <dbReference type="ARBA" id="ARBA00022989"/>
    </source>
</evidence>
<evidence type="ECO:0000256" key="3">
    <source>
        <dbReference type="ARBA" id="ARBA00022676"/>
    </source>
</evidence>
<dbReference type="Proteomes" id="UP000247810">
    <property type="component" value="Unassembled WGS sequence"/>
</dbReference>
<proteinExistence type="inferred from homology"/>
<evidence type="ECO:0000256" key="6">
    <source>
        <dbReference type="ARBA" id="ARBA00022968"/>
    </source>
</evidence>
<protein>
    <recommendedName>
        <fullName evidence="13">Glycosyltransferase family 71 protein</fullName>
    </recommendedName>
</protein>
<dbReference type="GO" id="GO:0000033">
    <property type="term" value="F:alpha-1,3-mannosyltransferase activity"/>
    <property type="evidence" value="ECO:0007669"/>
    <property type="project" value="TreeGrafter"/>
</dbReference>
<keyword evidence="5 10" id="KW-0812">Transmembrane</keyword>
<evidence type="ECO:0000313" key="12">
    <source>
        <dbReference type="Proteomes" id="UP000247810"/>
    </source>
</evidence>
<keyword evidence="7 10" id="KW-1133">Transmembrane helix</keyword>
<keyword evidence="6" id="KW-0735">Signal-anchor</keyword>
<evidence type="ECO:0000256" key="8">
    <source>
        <dbReference type="ARBA" id="ARBA00023136"/>
    </source>
</evidence>
<dbReference type="PANTHER" id="PTHR31392">
    <property type="entry name" value="ALPHA-1,3-MANNOSYLTRANSFERASE MNN1-RELATED"/>
    <property type="match status" value="1"/>
</dbReference>
<dbReference type="VEuPathDB" id="FungiDB:BO71DRAFT_327815"/>
<dbReference type="InterPro" id="IPR029044">
    <property type="entry name" value="Nucleotide-diphossugar_trans"/>
</dbReference>
<evidence type="ECO:0000256" key="5">
    <source>
        <dbReference type="ARBA" id="ARBA00022692"/>
    </source>
</evidence>
<dbReference type="PANTHER" id="PTHR31392:SF1">
    <property type="entry name" value="ALPHA-1,3-MANNOSYLTRANSFERASE MNN1-RELATED"/>
    <property type="match status" value="1"/>
</dbReference>
<dbReference type="SUPFAM" id="SSF53448">
    <property type="entry name" value="Nucleotide-diphospho-sugar transferases"/>
    <property type="match status" value="1"/>
</dbReference>
<sequence length="499" mass="55496">MSIFAALRSLRAIRIMIGAIAAMAILSLLWLLPSTSSTTSKVLGFGQGQDPDAEAQPIIHHSPTSTSSDDLAFITDIANYFADIPIQAPFKEKYGELGHRNQIMGKWVSLAATSPDPTTKTLLLDAVERISISQYPFLRNPQNPSSQHPITDLRASFQPNSAGIVIPTSDKTLRYAAHLIGSLRSVLNSTLPIQVVYAGDDDLSPASRAHLTTLSGSGPTISFLNILTIFDDETLKLQTGGWAIKAFAALGSHFETVILADADAVFLQPPEVLLEHPAFVNKGALLFHDRLLWQHAFSARHDWWKSQIKRPSAEMNASLVWMEDYAEEADSGLVVLNKARPDTFMGLLHICWQNTYDVREETTYKITYGDKESWWFGLELSGAQYEFSKHYGGIVGWENVDGEGRRGVCSFVIAHVDAKNRLLWYNGSLLKNKGQSDMQNVYEVPDKWMIDAEWVKGGRKQDHSCMIEGEVRSLTDEEIMVLEREISLAKTVDQLVMQG</sequence>
<feature type="transmembrane region" description="Helical" evidence="10">
    <location>
        <begin position="12"/>
        <end position="32"/>
    </location>
</feature>